<comment type="similarity">
    <text evidence="2">Belongs to the zinc-containing alcohol dehydrogenase family. Quinone oxidoreductase subfamily.</text>
</comment>
<comment type="subcellular location">
    <subcellularLocation>
        <location evidence="1">Mitochondrion</location>
    </subcellularLocation>
</comment>
<dbReference type="OMA" id="YGYTQSK"/>
<evidence type="ECO:0000256" key="1">
    <source>
        <dbReference type="ARBA" id="ARBA00004173"/>
    </source>
</evidence>
<organism evidence="14 17">
    <name type="scientific">Yarrowia lipolytica</name>
    <name type="common">Candida lipolytica</name>
    <dbReference type="NCBI Taxonomy" id="4952"/>
    <lineage>
        <taxon>Eukaryota</taxon>
        <taxon>Fungi</taxon>
        <taxon>Dikarya</taxon>
        <taxon>Ascomycota</taxon>
        <taxon>Saccharomycotina</taxon>
        <taxon>Dipodascomycetes</taxon>
        <taxon>Dipodascales</taxon>
        <taxon>Dipodascales incertae sedis</taxon>
        <taxon>Yarrowia</taxon>
    </lineage>
</organism>
<dbReference type="InterPro" id="IPR036291">
    <property type="entry name" value="NAD(P)-bd_dom_sf"/>
</dbReference>
<dbReference type="CDD" id="cd08290">
    <property type="entry name" value="ETR"/>
    <property type="match status" value="1"/>
</dbReference>
<evidence type="ECO:0000256" key="4">
    <source>
        <dbReference type="ARBA" id="ARBA00022832"/>
    </source>
</evidence>
<dbReference type="VEuPathDB" id="FungiDB:YALI1_C26939g"/>
<dbReference type="VEuPathDB" id="FungiDB:YALI0_C19624g"/>
<evidence type="ECO:0000256" key="5">
    <source>
        <dbReference type="ARBA" id="ARBA00022857"/>
    </source>
</evidence>
<dbReference type="InterPro" id="IPR013149">
    <property type="entry name" value="ADH-like_C"/>
</dbReference>
<keyword evidence="5" id="KW-0521">NADP</keyword>
<dbReference type="GeneID" id="2909944"/>
<reference evidence="16 18" key="2">
    <citation type="submission" date="2018-07" db="EMBL/GenBank/DDBJ databases">
        <title>Draft Genome Assemblies for Five Robust Yarrowia lipolytica Strains Exhibiting High Lipid Production and Pentose Sugar Utilization and Sugar Alcohol Secretion from Undetoxified Lignocellulosic Biomass Hydrolysates.</title>
        <authorList>
            <consortium name="DOE Joint Genome Institute"/>
            <person name="Walker C."/>
            <person name="Ryu S."/>
            <person name="Na H."/>
            <person name="Zane M."/>
            <person name="LaButti K."/>
            <person name="Lipzen A."/>
            <person name="Haridas S."/>
            <person name="Barry K."/>
            <person name="Grigoriev I.V."/>
            <person name="Quarterman J."/>
            <person name="Slininger P."/>
            <person name="Dien B."/>
            <person name="Trinh C.T."/>
        </authorList>
    </citation>
    <scope>NUCLEOTIDE SEQUENCE [LARGE SCALE GENOMIC DNA]</scope>
    <source>
        <strain evidence="16 18">YB392</strain>
    </source>
</reference>
<proteinExistence type="inferred from homology"/>
<evidence type="ECO:0000256" key="2">
    <source>
        <dbReference type="ARBA" id="ARBA00010371"/>
    </source>
</evidence>
<keyword evidence="9" id="KW-0496">Mitochondrion</keyword>
<evidence type="ECO:0000313" key="16">
    <source>
        <dbReference type="EMBL" id="RDW24194.1"/>
    </source>
</evidence>
<dbReference type="Pfam" id="PF00107">
    <property type="entry name" value="ADH_zinc_N"/>
    <property type="match status" value="1"/>
</dbReference>
<evidence type="ECO:0000259" key="13">
    <source>
        <dbReference type="SMART" id="SM00829"/>
    </source>
</evidence>
<name>A0A1H6Q1C5_YARLL</name>
<dbReference type="Proteomes" id="UP000256601">
    <property type="component" value="Unassembled WGS sequence"/>
</dbReference>
<evidence type="ECO:0000256" key="6">
    <source>
        <dbReference type="ARBA" id="ARBA00022946"/>
    </source>
</evidence>
<dbReference type="GO" id="GO:0141148">
    <property type="term" value="F:enoyl-[acyl-carrier-protein] reductase (NADPH) activity"/>
    <property type="evidence" value="ECO:0007669"/>
    <property type="project" value="UniProtKB-EC"/>
</dbReference>
<evidence type="ECO:0000256" key="9">
    <source>
        <dbReference type="ARBA" id="ARBA00023128"/>
    </source>
</evidence>
<evidence type="ECO:0000313" key="14">
    <source>
        <dbReference type="EMBL" id="AOW03100.1"/>
    </source>
</evidence>
<dbReference type="InterPro" id="IPR011032">
    <property type="entry name" value="GroES-like_sf"/>
</dbReference>
<dbReference type="PANTHER" id="PTHR43981:SF2">
    <property type="entry name" value="ENOYL-[ACYL-CARRIER-PROTEIN] REDUCTASE, MITOCHONDRIAL"/>
    <property type="match status" value="1"/>
</dbReference>
<dbReference type="EMBL" id="KZ859045">
    <property type="protein sequence ID" value="RDW24194.1"/>
    <property type="molecule type" value="Genomic_DNA"/>
</dbReference>
<evidence type="ECO:0000256" key="11">
    <source>
        <dbReference type="ARBA" id="ARBA00038963"/>
    </source>
</evidence>
<keyword evidence="4" id="KW-0276">Fatty acid metabolism</keyword>
<evidence type="ECO:0000313" key="17">
    <source>
        <dbReference type="Proteomes" id="UP000182444"/>
    </source>
</evidence>
<evidence type="ECO:0000256" key="7">
    <source>
        <dbReference type="ARBA" id="ARBA00023002"/>
    </source>
</evidence>
<dbReference type="GO" id="GO:0006633">
    <property type="term" value="P:fatty acid biosynthetic process"/>
    <property type="evidence" value="ECO:0007669"/>
    <property type="project" value="UniProtKB-KW"/>
</dbReference>
<evidence type="ECO:0000313" key="15">
    <source>
        <dbReference type="EMBL" id="AOW03124.1"/>
    </source>
</evidence>
<comment type="catalytic activity">
    <reaction evidence="12">
        <text>a 2,3-saturated acyl-[ACP] + NADP(+) = a (2E)-enoyl-[ACP] + NADPH + H(+)</text>
        <dbReference type="Rhea" id="RHEA:22564"/>
        <dbReference type="Rhea" id="RHEA-COMP:9925"/>
        <dbReference type="Rhea" id="RHEA-COMP:9926"/>
        <dbReference type="ChEBI" id="CHEBI:15378"/>
        <dbReference type="ChEBI" id="CHEBI:57783"/>
        <dbReference type="ChEBI" id="CHEBI:58349"/>
        <dbReference type="ChEBI" id="CHEBI:78784"/>
        <dbReference type="ChEBI" id="CHEBI:78785"/>
        <dbReference type="EC" id="1.3.1.104"/>
    </reaction>
</comment>
<dbReference type="KEGG" id="yli:2909944"/>
<dbReference type="SUPFAM" id="SSF50129">
    <property type="entry name" value="GroES-like"/>
    <property type="match status" value="1"/>
</dbReference>
<dbReference type="Gene3D" id="3.40.50.720">
    <property type="entry name" value="NAD(P)-binding Rossmann-like Domain"/>
    <property type="match status" value="1"/>
</dbReference>
<evidence type="ECO:0000313" key="18">
    <source>
        <dbReference type="Proteomes" id="UP000256601"/>
    </source>
</evidence>
<evidence type="ECO:0000256" key="10">
    <source>
        <dbReference type="ARBA" id="ARBA00023160"/>
    </source>
</evidence>
<dbReference type="VEuPathDB" id="FungiDB:YALI1_C27543g"/>
<dbReference type="FunFam" id="3.40.50.720:FF:000112">
    <property type="entry name" value="Enoyl-[acyl-carrier-protein] reductase 1, mitochondrial"/>
    <property type="match status" value="1"/>
</dbReference>
<dbReference type="Gene3D" id="3.90.180.10">
    <property type="entry name" value="Medium-chain alcohol dehydrogenases, catalytic domain"/>
    <property type="match status" value="1"/>
</dbReference>
<evidence type="ECO:0000256" key="12">
    <source>
        <dbReference type="ARBA" id="ARBA00048843"/>
    </source>
</evidence>
<feature type="domain" description="Enoyl reductase (ER)" evidence="13">
    <location>
        <begin position="41"/>
        <end position="351"/>
    </location>
</feature>
<dbReference type="InterPro" id="IPR020843">
    <property type="entry name" value="ER"/>
</dbReference>
<dbReference type="Proteomes" id="UP000182444">
    <property type="component" value="Chromosome 1C"/>
</dbReference>
<dbReference type="eggNOG" id="KOG0025">
    <property type="taxonomic scope" value="Eukaryota"/>
</dbReference>
<dbReference type="SUPFAM" id="SSF51735">
    <property type="entry name" value="NAD(P)-binding Rossmann-fold domains"/>
    <property type="match status" value="1"/>
</dbReference>
<dbReference type="RefSeq" id="XP_502018.1">
    <property type="nucleotide sequence ID" value="XM_502018.1"/>
</dbReference>
<dbReference type="EMBL" id="CP017555">
    <property type="protein sequence ID" value="AOW03124.1"/>
    <property type="molecule type" value="Genomic_DNA"/>
</dbReference>
<sequence>MLRTLRTSQLARSGFGTPSFGLRFNSVGRAFVFSQTGEPKDVIQVLEYPIEKPLENQVLLKSLGFTINPADINQLEGVYPSVPPKSVQINNEDAAIGGNEGLFQVLDPGAKSGLKKGDWVLPRKTCFGTWRSHALVEADTVVKIDNTDLTKVQATTVSVNPSTAYEMLKDLKEGDWFIQNGGNSGVGRAAIQIGHIRGLKSISVVRDRPDLEVLKKELTDLGATHVITEEEASDKLFSKQIKSWTGGKIKLALNCIGGKSATSIMRQLGAGGSIVTYGGMSKKPLTFPTGPFIFKDITAKGYWLTRWADKHPEEKAKTIENIFKFYREKKFVAPPVNISTLDFSKGNDVVLSEFLDALGKAQKGGGKKQLVQWVEY</sequence>
<dbReference type="SMART" id="SM00829">
    <property type="entry name" value="PKS_ER"/>
    <property type="match status" value="1"/>
</dbReference>
<dbReference type="AlphaFoldDB" id="A0A1H6Q1C5"/>
<keyword evidence="10" id="KW-0275">Fatty acid biosynthesis</keyword>
<keyword evidence="6" id="KW-0809">Transit peptide</keyword>
<keyword evidence="3" id="KW-0444">Lipid biosynthesis</keyword>
<protein>
    <recommendedName>
        <fullName evidence="11">enoyl-[acyl-carrier-protein] reductase</fullName>
        <ecNumber evidence="11">1.3.1.104</ecNumber>
    </recommendedName>
</protein>
<reference evidence="14 17" key="1">
    <citation type="journal article" date="2016" name="PLoS ONE">
        <title>Sequence Assembly of Yarrowia lipolytica Strain W29/CLIB89 Shows Transposable Element Diversity.</title>
        <authorList>
            <person name="Magnan C."/>
            <person name="Yu J."/>
            <person name="Chang I."/>
            <person name="Jahn E."/>
            <person name="Kanomata Y."/>
            <person name="Wu J."/>
            <person name="Zeller M."/>
            <person name="Oakes M."/>
            <person name="Baldi P."/>
            <person name="Sandmeyer S."/>
        </authorList>
    </citation>
    <scope>NUCLEOTIDE SEQUENCE [LARGE SCALE GENOMIC DNA]</scope>
    <source>
        <strain evidence="14">CLIB89</strain>
        <strain evidence="17">CLIB89(W29)</strain>
    </source>
</reference>
<accession>A0A1H6Q1C5</accession>
<dbReference type="SMR" id="A0A1H6Q1C5"/>
<keyword evidence="7" id="KW-0560">Oxidoreductase</keyword>
<dbReference type="OrthoDB" id="7482721at2759"/>
<keyword evidence="8" id="KW-0443">Lipid metabolism</keyword>
<dbReference type="InterPro" id="IPR051034">
    <property type="entry name" value="Mito_Enoyl-ACP_Reductase"/>
</dbReference>
<gene>
    <name evidence="16" type="ORF">B0I71DRAFT_134700</name>
    <name evidence="14" type="ORF">YALI1_C26939g</name>
    <name evidence="15" type="ORF">YALI1_C27543g</name>
</gene>
<evidence type="ECO:0000256" key="8">
    <source>
        <dbReference type="ARBA" id="ARBA00023098"/>
    </source>
</evidence>
<dbReference type="PANTHER" id="PTHR43981">
    <property type="entry name" value="ENOYL-[ACYL-CARRIER-PROTEIN] REDUCTASE, MITOCHONDRIAL"/>
    <property type="match status" value="1"/>
</dbReference>
<dbReference type="GO" id="GO:0005739">
    <property type="term" value="C:mitochondrion"/>
    <property type="evidence" value="ECO:0007669"/>
    <property type="project" value="UniProtKB-SubCell"/>
</dbReference>
<evidence type="ECO:0000256" key="3">
    <source>
        <dbReference type="ARBA" id="ARBA00022516"/>
    </source>
</evidence>
<dbReference type="EMBL" id="CP017555">
    <property type="protein sequence ID" value="AOW03100.1"/>
    <property type="molecule type" value="Genomic_DNA"/>
</dbReference>
<dbReference type="EC" id="1.3.1.104" evidence="11"/>